<dbReference type="Gene3D" id="1.10.10.60">
    <property type="entry name" value="Homeodomain-like"/>
    <property type="match status" value="1"/>
</dbReference>
<keyword evidence="9" id="KW-1185">Reference proteome</keyword>
<dbReference type="FunFam" id="1.10.10.60:FF:000007">
    <property type="entry name" value="Two-component response regulator"/>
    <property type="match status" value="1"/>
</dbReference>
<dbReference type="InterPro" id="IPR009057">
    <property type="entry name" value="Homeodomain-like_sf"/>
</dbReference>
<feature type="domain" description="HTH myb-type" evidence="7">
    <location>
        <begin position="251"/>
        <end position="311"/>
    </location>
</feature>
<comment type="caution">
    <text evidence="8">The sequence shown here is derived from an EMBL/GenBank/DDBJ whole genome shotgun (WGS) entry which is preliminary data.</text>
</comment>
<name>A0AAN7KCS3_9MYRT</name>
<dbReference type="GO" id="GO:0003700">
    <property type="term" value="F:DNA-binding transcription factor activity"/>
    <property type="evidence" value="ECO:0007669"/>
    <property type="project" value="InterPro"/>
</dbReference>
<feature type="compositionally biased region" description="Polar residues" evidence="6">
    <location>
        <begin position="187"/>
        <end position="197"/>
    </location>
</feature>
<dbReference type="NCBIfam" id="TIGR01557">
    <property type="entry name" value="myb_SHAQKYF"/>
    <property type="match status" value="1"/>
</dbReference>
<dbReference type="PROSITE" id="PS51294">
    <property type="entry name" value="HTH_MYB"/>
    <property type="match status" value="1"/>
</dbReference>
<feature type="compositionally biased region" description="Basic and acidic residues" evidence="6">
    <location>
        <begin position="135"/>
        <end position="156"/>
    </location>
</feature>
<protein>
    <recommendedName>
        <fullName evidence="7">HTH myb-type domain-containing protein</fullName>
    </recommendedName>
</protein>
<evidence type="ECO:0000313" key="9">
    <source>
        <dbReference type="Proteomes" id="UP001345219"/>
    </source>
</evidence>
<evidence type="ECO:0000259" key="7">
    <source>
        <dbReference type="PROSITE" id="PS51294"/>
    </source>
</evidence>
<accession>A0AAN7KCS3</accession>
<dbReference type="EMBL" id="JAXIOK010000008">
    <property type="protein sequence ID" value="KAK4763752.1"/>
    <property type="molecule type" value="Genomic_DNA"/>
</dbReference>
<dbReference type="GO" id="GO:0005634">
    <property type="term" value="C:nucleus"/>
    <property type="evidence" value="ECO:0007669"/>
    <property type="project" value="UniProtKB-SubCell"/>
</dbReference>
<dbReference type="PANTHER" id="PTHR31003">
    <property type="entry name" value="MYB FAMILY TRANSCRIPTION FACTOR"/>
    <property type="match status" value="1"/>
</dbReference>
<keyword evidence="5" id="KW-0539">Nucleus</keyword>
<dbReference type="InterPro" id="IPR058673">
    <property type="entry name" value="HHO5-like_N"/>
</dbReference>
<proteinExistence type="predicted"/>
<keyword evidence="4" id="KW-0804">Transcription</keyword>
<feature type="region of interest" description="Disordered" evidence="6">
    <location>
        <begin position="132"/>
        <end position="201"/>
    </location>
</feature>
<feature type="region of interest" description="Disordered" evidence="6">
    <location>
        <begin position="220"/>
        <end position="259"/>
    </location>
</feature>
<feature type="compositionally biased region" description="Basic and acidic residues" evidence="6">
    <location>
        <begin position="234"/>
        <end position="247"/>
    </location>
</feature>
<dbReference type="PANTHER" id="PTHR31003:SF16">
    <property type="entry name" value="TRANSCRIPTION FACTOR HHO2"/>
    <property type="match status" value="1"/>
</dbReference>
<dbReference type="Pfam" id="PF26575">
    <property type="entry name" value="HHO5_N"/>
    <property type="match status" value="1"/>
</dbReference>
<gene>
    <name evidence="8" type="ORF">SAY87_013190</name>
</gene>
<keyword evidence="2" id="KW-0805">Transcription regulation</keyword>
<evidence type="ECO:0000256" key="3">
    <source>
        <dbReference type="ARBA" id="ARBA00023125"/>
    </source>
</evidence>
<evidence type="ECO:0000256" key="4">
    <source>
        <dbReference type="ARBA" id="ARBA00023163"/>
    </source>
</evidence>
<sequence>MARWCLLDRKKTVNHNSSPSASESRTQSVYTYIFVSVFDELVISMEGSEQTKSYMEALEEERCKIQVFRRELPLCLDLVTRAIEMCKCQLRETACSMEETSGLIMSECLEKSSTEEGGAVLEFIPIKRGISSSDNHTDHGDLDHEHDSDEGTKSDWLKSVQLWNPNPEGDDPFEDSPPPTTRRRSELNGSNKTSTGAFQPIPVAGKSCLSSGEAAAAAPLAPEVATSTSSTVEKGGEDTGKREEKRTGPQSKKKQRRSWSVELHRLFVHALHQLGGPYVATPKQLKELMKVDDLTNDEIKSHLQKYRLHAKNSTRAISGNAQSSQFVVVRQIWVPPPPQPQYSAAVAAGDARGRDDAAQTRVLRPASQKIQQHMGSGSEGYAAHGISKSTTASASTHTVTVC</sequence>
<keyword evidence="3" id="KW-0238">DNA-binding</keyword>
<evidence type="ECO:0000256" key="5">
    <source>
        <dbReference type="ARBA" id="ARBA00023242"/>
    </source>
</evidence>
<dbReference type="InterPro" id="IPR044787">
    <property type="entry name" value="HHO5-like"/>
</dbReference>
<dbReference type="GO" id="GO:0003677">
    <property type="term" value="F:DNA binding"/>
    <property type="evidence" value="ECO:0007669"/>
    <property type="project" value="UniProtKB-KW"/>
</dbReference>
<dbReference type="SUPFAM" id="SSF46689">
    <property type="entry name" value="Homeodomain-like"/>
    <property type="match status" value="1"/>
</dbReference>
<dbReference type="Proteomes" id="UP001345219">
    <property type="component" value="Chromosome 11"/>
</dbReference>
<dbReference type="AlphaFoldDB" id="A0AAN7KCS3"/>
<dbReference type="InterPro" id="IPR017930">
    <property type="entry name" value="Myb_dom"/>
</dbReference>
<evidence type="ECO:0000256" key="2">
    <source>
        <dbReference type="ARBA" id="ARBA00023015"/>
    </source>
</evidence>
<evidence type="ECO:0000256" key="6">
    <source>
        <dbReference type="SAM" id="MobiDB-lite"/>
    </source>
</evidence>
<evidence type="ECO:0000256" key="1">
    <source>
        <dbReference type="ARBA" id="ARBA00004123"/>
    </source>
</evidence>
<comment type="subcellular location">
    <subcellularLocation>
        <location evidence="1">Nucleus</location>
    </subcellularLocation>
</comment>
<organism evidence="8 9">
    <name type="scientific">Trapa incisa</name>
    <dbReference type="NCBI Taxonomy" id="236973"/>
    <lineage>
        <taxon>Eukaryota</taxon>
        <taxon>Viridiplantae</taxon>
        <taxon>Streptophyta</taxon>
        <taxon>Embryophyta</taxon>
        <taxon>Tracheophyta</taxon>
        <taxon>Spermatophyta</taxon>
        <taxon>Magnoliopsida</taxon>
        <taxon>eudicotyledons</taxon>
        <taxon>Gunneridae</taxon>
        <taxon>Pentapetalae</taxon>
        <taxon>rosids</taxon>
        <taxon>malvids</taxon>
        <taxon>Myrtales</taxon>
        <taxon>Lythraceae</taxon>
        <taxon>Trapa</taxon>
    </lineage>
</organism>
<dbReference type="InterPro" id="IPR006447">
    <property type="entry name" value="Myb_dom_plants"/>
</dbReference>
<evidence type="ECO:0000313" key="8">
    <source>
        <dbReference type="EMBL" id="KAK4763752.1"/>
    </source>
</evidence>
<reference evidence="8 9" key="1">
    <citation type="journal article" date="2023" name="Hortic Res">
        <title>Pangenome of water caltrop reveals structural variations and asymmetric subgenome divergence after allopolyploidization.</title>
        <authorList>
            <person name="Zhang X."/>
            <person name="Chen Y."/>
            <person name="Wang L."/>
            <person name="Yuan Y."/>
            <person name="Fang M."/>
            <person name="Shi L."/>
            <person name="Lu R."/>
            <person name="Comes H.P."/>
            <person name="Ma Y."/>
            <person name="Chen Y."/>
            <person name="Huang G."/>
            <person name="Zhou Y."/>
            <person name="Zheng Z."/>
            <person name="Qiu Y."/>
        </authorList>
    </citation>
    <scope>NUCLEOTIDE SEQUENCE [LARGE SCALE GENOMIC DNA]</scope>
    <source>
        <tissue evidence="8">Roots</tissue>
    </source>
</reference>